<feature type="region of interest" description="Disordered" evidence="1">
    <location>
        <begin position="282"/>
        <end position="314"/>
    </location>
</feature>
<evidence type="ECO:0000256" key="1">
    <source>
        <dbReference type="SAM" id="MobiDB-lite"/>
    </source>
</evidence>
<keyword evidence="2" id="KW-0812">Transmembrane</keyword>
<gene>
    <name evidence="3" type="ORF">JOL62DRAFT_576126</name>
</gene>
<feature type="compositionally biased region" description="Polar residues" evidence="1">
    <location>
        <begin position="296"/>
        <end position="314"/>
    </location>
</feature>
<dbReference type="Proteomes" id="UP001367316">
    <property type="component" value="Unassembled WGS sequence"/>
</dbReference>
<accession>A0ABR1N5F9</accession>
<evidence type="ECO:0000313" key="3">
    <source>
        <dbReference type="EMBL" id="KAK7610442.1"/>
    </source>
</evidence>
<dbReference type="EMBL" id="JBBPBF010000018">
    <property type="protein sequence ID" value="KAK7610442.1"/>
    <property type="molecule type" value="Genomic_DNA"/>
</dbReference>
<name>A0ABR1N5F9_9PEZI</name>
<keyword evidence="2" id="KW-1133">Transmembrane helix</keyword>
<proteinExistence type="predicted"/>
<sequence>MCIKYNMESLRNAQISVYQVIKLVREFSVVSFIMGLYRSRVRPLVGPSILLVLLSLFACHVASENSNYFSFPLLAASIPTVHNGDTVNVTWKSNTAQASLNHWCNQILPYRKRKPSVEGIDGLSGDGHHVFTVNTSWTSPCHFQYVNSADVSDYIDSGALEVTNQKATPAVTWVPTAIGTACGLQTATSTLSAGQKVTATTTIYSVVTASASINQKHALSGGAGIGIGIAVGAAGVGLMTAVVWMLMRRRQRQQQQQLVQLDERKPEDIKSPFYGFELNDSAVPMELDPSRRPAEMSSTPKVRQQSRTGSGNFF</sequence>
<comment type="caution">
    <text evidence="3">The sequence shown here is derived from an EMBL/GenBank/DDBJ whole genome shotgun (WGS) entry which is preliminary data.</text>
</comment>
<organism evidence="3 4">
    <name type="scientific">Phyllosticta paracitricarpa</name>
    <dbReference type="NCBI Taxonomy" id="2016321"/>
    <lineage>
        <taxon>Eukaryota</taxon>
        <taxon>Fungi</taxon>
        <taxon>Dikarya</taxon>
        <taxon>Ascomycota</taxon>
        <taxon>Pezizomycotina</taxon>
        <taxon>Dothideomycetes</taxon>
        <taxon>Dothideomycetes incertae sedis</taxon>
        <taxon>Botryosphaeriales</taxon>
        <taxon>Phyllostictaceae</taxon>
        <taxon>Phyllosticta</taxon>
    </lineage>
</organism>
<protein>
    <submittedName>
        <fullName evidence="3">Uncharacterized protein</fullName>
    </submittedName>
</protein>
<feature type="transmembrane region" description="Helical" evidence="2">
    <location>
        <begin position="225"/>
        <end position="247"/>
    </location>
</feature>
<reference evidence="3 4" key="1">
    <citation type="submission" date="2024-04" db="EMBL/GenBank/DDBJ databases">
        <title>Phyllosticta paracitricarpa is synonymous to the EU quarantine fungus P. citricarpa based on phylogenomic analyses.</title>
        <authorList>
            <consortium name="Lawrence Berkeley National Laboratory"/>
            <person name="Van ingen-buijs V.A."/>
            <person name="Van westerhoven A.C."/>
            <person name="Haridas S."/>
            <person name="Skiadas P."/>
            <person name="Martin F."/>
            <person name="Groenewald J.Z."/>
            <person name="Crous P.W."/>
            <person name="Seidl M.F."/>
        </authorList>
    </citation>
    <scope>NUCLEOTIDE SEQUENCE [LARGE SCALE GENOMIC DNA]</scope>
    <source>
        <strain evidence="3 4">CBS 141358</strain>
    </source>
</reference>
<evidence type="ECO:0000313" key="4">
    <source>
        <dbReference type="Proteomes" id="UP001367316"/>
    </source>
</evidence>
<keyword evidence="4" id="KW-1185">Reference proteome</keyword>
<evidence type="ECO:0000256" key="2">
    <source>
        <dbReference type="SAM" id="Phobius"/>
    </source>
</evidence>
<keyword evidence="2" id="KW-0472">Membrane</keyword>